<feature type="transmembrane region" description="Helical" evidence="2">
    <location>
        <begin position="110"/>
        <end position="130"/>
    </location>
</feature>
<sequence>MKLGQKITQLRKKSHLSQEALAEKMNVSRQAVSKWESNQSIPDIEKIVDLSELFGVTTDYLLKNGTPSFELPGKTTEEKQIKKLPSIDDQQITQYLEVAKKTAHFESLSIALFFLAIGVFCLFTSFTFFSPNFTGTIQYTIPIIIIAIAVGYFIHAKLIIHEFESITQNKFTLTSAQDDFINSSFHEFRKKNNQRIVIGVVLCILALIPLITIWTLSWTWAVLMITFVLLSIVSYQFTFYFLRQLAFKTIAGRRKHLPKEEKSLLVNGSVIFWSVLFLVYYLIRHYVQDPNIADNISGFIFNLAVVAYLIFTLLFFKKNAE</sequence>
<feature type="transmembrane region" description="Helical" evidence="2">
    <location>
        <begin position="136"/>
        <end position="154"/>
    </location>
</feature>
<protein>
    <submittedName>
        <fullName evidence="4">Putative transcriptional regulator</fullName>
    </submittedName>
</protein>
<dbReference type="eggNOG" id="COG1396">
    <property type="taxonomic scope" value="Bacteria"/>
</dbReference>
<dbReference type="PATRIC" id="fig|272621.13.peg.232"/>
<dbReference type="GO" id="GO:0003677">
    <property type="term" value="F:DNA binding"/>
    <property type="evidence" value="ECO:0007669"/>
    <property type="project" value="UniProtKB-KW"/>
</dbReference>
<keyword evidence="2" id="KW-0472">Membrane</keyword>
<feature type="transmembrane region" description="Helical" evidence="2">
    <location>
        <begin position="220"/>
        <end position="242"/>
    </location>
</feature>
<evidence type="ECO:0000256" key="2">
    <source>
        <dbReference type="SAM" id="Phobius"/>
    </source>
</evidence>
<feature type="transmembrane region" description="Helical" evidence="2">
    <location>
        <begin position="196"/>
        <end position="214"/>
    </location>
</feature>
<dbReference type="InterPro" id="IPR010982">
    <property type="entry name" value="Lambda_DNA-bd_dom_sf"/>
</dbReference>
<keyword evidence="5" id="KW-1185">Reference proteome</keyword>
<keyword evidence="2" id="KW-0812">Transmembrane</keyword>
<dbReference type="RefSeq" id="WP_003548923.1">
    <property type="nucleotide sequence ID" value="NC_006814.3"/>
</dbReference>
<evidence type="ECO:0000313" key="5">
    <source>
        <dbReference type="Proteomes" id="UP000006381"/>
    </source>
</evidence>
<dbReference type="PROSITE" id="PS50943">
    <property type="entry name" value="HTH_CROC1"/>
    <property type="match status" value="1"/>
</dbReference>
<keyword evidence="2" id="KW-1133">Transmembrane helix</keyword>
<dbReference type="CDD" id="cd00093">
    <property type="entry name" value="HTH_XRE"/>
    <property type="match status" value="1"/>
</dbReference>
<dbReference type="Pfam" id="PF01381">
    <property type="entry name" value="HTH_3"/>
    <property type="match status" value="1"/>
</dbReference>
<dbReference type="SMART" id="SM00530">
    <property type="entry name" value="HTH_XRE"/>
    <property type="match status" value="1"/>
</dbReference>
<dbReference type="InterPro" id="IPR001387">
    <property type="entry name" value="Cro/C1-type_HTH"/>
</dbReference>
<dbReference type="KEGG" id="lac:LBA0244"/>
<dbReference type="Gene3D" id="1.10.260.40">
    <property type="entry name" value="lambda repressor-like DNA-binding domains"/>
    <property type="match status" value="1"/>
</dbReference>
<evidence type="ECO:0000313" key="4">
    <source>
        <dbReference type="EMBL" id="AAV42137.1"/>
    </source>
</evidence>
<proteinExistence type="predicted"/>
<dbReference type="SUPFAM" id="SSF47413">
    <property type="entry name" value="lambda repressor-like DNA-binding domains"/>
    <property type="match status" value="1"/>
</dbReference>
<feature type="domain" description="HTH cro/C1-type" evidence="3">
    <location>
        <begin position="7"/>
        <end position="61"/>
    </location>
</feature>
<dbReference type="PANTHER" id="PTHR46558:SF13">
    <property type="entry name" value="HTH-TYPE TRANSCRIPTIONAL REGULATOR IMMR"/>
    <property type="match status" value="1"/>
</dbReference>
<keyword evidence="1" id="KW-0238">DNA-binding</keyword>
<dbReference type="AlphaFoldDB" id="Q5FMD7"/>
<accession>Q5FMD7</accession>
<organism evidence="5">
    <name type="scientific">Lactobacillus acidophilus (strain ATCC 700396 / NCK56 / N2 / NCFM)</name>
    <dbReference type="NCBI Taxonomy" id="272621"/>
    <lineage>
        <taxon>Bacteria</taxon>
        <taxon>Bacillati</taxon>
        <taxon>Bacillota</taxon>
        <taxon>Bacilli</taxon>
        <taxon>Lactobacillales</taxon>
        <taxon>Lactobacillaceae</taxon>
        <taxon>Lactobacillus</taxon>
    </lineage>
</organism>
<evidence type="ECO:0000256" key="1">
    <source>
        <dbReference type="ARBA" id="ARBA00023125"/>
    </source>
</evidence>
<feature type="transmembrane region" description="Helical" evidence="2">
    <location>
        <begin position="295"/>
        <end position="316"/>
    </location>
</feature>
<dbReference type="BioCyc" id="LACI272621:G1G49-235-MONOMER"/>
<reference evidence="4 5" key="1">
    <citation type="journal article" date="2005" name="Proc. Natl. Acad. Sci. U.S.A.">
        <title>Complete genome sequence of the probiotic lactic acid bacterium Lactobacillus acidophilus NCFM.</title>
        <authorList>
            <person name="Altermann E."/>
            <person name="Russell W.M."/>
            <person name="Azcarate-Peril M.A."/>
            <person name="Barrangou R."/>
            <person name="Buck B.L."/>
            <person name="McAuliffe O."/>
            <person name="Souther N."/>
            <person name="Dobson A."/>
            <person name="Duong T."/>
            <person name="Callanan M."/>
            <person name="Lick S."/>
            <person name="Hamrick A."/>
            <person name="Cano R."/>
            <person name="Klaenhammer T.R."/>
        </authorList>
    </citation>
    <scope>NUCLEOTIDE SEQUENCE [LARGE SCALE GENOMIC DNA]</scope>
    <source>
        <strain evidence="5">ATCC 700396 / NCK56 / N2 / NCFM</strain>
    </source>
</reference>
<dbReference type="GeneID" id="93290654"/>
<dbReference type="EMBL" id="CP000033">
    <property type="protein sequence ID" value="AAV42137.1"/>
    <property type="molecule type" value="Genomic_DNA"/>
</dbReference>
<name>Q5FMD7_LACAC</name>
<dbReference type="OrthoDB" id="9805856at2"/>
<gene>
    <name evidence="4" type="ordered locus">LBA0244</name>
</gene>
<dbReference type="PANTHER" id="PTHR46558">
    <property type="entry name" value="TRACRIPTIONAL REGULATORY PROTEIN-RELATED-RELATED"/>
    <property type="match status" value="1"/>
</dbReference>
<dbReference type="Proteomes" id="UP000006381">
    <property type="component" value="Chromosome"/>
</dbReference>
<feature type="transmembrane region" description="Helical" evidence="2">
    <location>
        <begin position="263"/>
        <end position="283"/>
    </location>
</feature>
<dbReference type="STRING" id="272621.LBA0244"/>
<dbReference type="HOGENOM" id="CLU_060318_3_0_9"/>
<evidence type="ECO:0000259" key="3">
    <source>
        <dbReference type="PROSITE" id="PS50943"/>
    </source>
</evidence>